<dbReference type="Pfam" id="PF01494">
    <property type="entry name" value="FAD_binding_3"/>
    <property type="match status" value="1"/>
</dbReference>
<sequence>MDRTHDIVIVGGGIAGSALATVLARDGYDVLVLERQTSFRDKVRGETLLCWGVAELQRLGLEEVLLGAGGTYATRMVPYDELLPPAHAEAAAAALDRVLPGVPGALDVGHPEACEALATAAAGAGATVVRGVGDVEVVAGAAPVVRYEHDDVGYEVGCGLVVGADGRMSTVRRQVGIALEQSAPRTMGGGMLVDGLHDWPTGQMSLGTEGDLYYLLFPRAGGRVRLYLLHDIAQRGRFAGPGREKAFLDAYQLACIPGSEMFAAAEPAGPCAFYPMNDSWTDEPCAPGVVLIGDAAGWNDPIIGQGLSIALRDARIVADILRASTDRSVEAFTPYAQERGERMRRLRVAAQVTTALAATFTPRAAARRAAYSAVFRSDPVLGGPRLAPQVGPERMPAEAFTKQNVDRILAMG</sequence>
<keyword evidence="2" id="KW-0520">NAD</keyword>
<dbReference type="PRINTS" id="PR00420">
    <property type="entry name" value="RNGMNOXGNASE"/>
</dbReference>
<protein>
    <submittedName>
        <fullName evidence="4">FAD-dependent monooxygenase</fullName>
    </submittedName>
</protein>
<dbReference type="RefSeq" id="WP_252436893.1">
    <property type="nucleotide sequence ID" value="NZ_JAGSOV010000019.1"/>
</dbReference>
<dbReference type="GO" id="GO:0004497">
    <property type="term" value="F:monooxygenase activity"/>
    <property type="evidence" value="ECO:0007669"/>
    <property type="project" value="UniProtKB-KW"/>
</dbReference>
<dbReference type="InterPro" id="IPR050631">
    <property type="entry name" value="PheA/TfdB_FAD_monoxygenase"/>
</dbReference>
<name>A0ABT0ZWV7_9PSEU</name>
<dbReference type="InterPro" id="IPR002938">
    <property type="entry name" value="FAD-bd"/>
</dbReference>
<keyword evidence="5" id="KW-1185">Reference proteome</keyword>
<organism evidence="4 5">
    <name type="scientific">Pseudonocardia humida</name>
    <dbReference type="NCBI Taxonomy" id="2800819"/>
    <lineage>
        <taxon>Bacteria</taxon>
        <taxon>Bacillati</taxon>
        <taxon>Actinomycetota</taxon>
        <taxon>Actinomycetes</taxon>
        <taxon>Pseudonocardiales</taxon>
        <taxon>Pseudonocardiaceae</taxon>
        <taxon>Pseudonocardia</taxon>
    </lineage>
</organism>
<dbReference type="PANTHER" id="PTHR43476:SF4">
    <property type="entry name" value="BLR0106 PROTEIN"/>
    <property type="match status" value="1"/>
</dbReference>
<keyword evidence="1" id="KW-0560">Oxidoreductase</keyword>
<comment type="caution">
    <text evidence="4">The sequence shown here is derived from an EMBL/GenBank/DDBJ whole genome shotgun (WGS) entry which is preliminary data.</text>
</comment>
<dbReference type="EMBL" id="JAGSOV010000019">
    <property type="protein sequence ID" value="MCO1655139.1"/>
    <property type="molecule type" value="Genomic_DNA"/>
</dbReference>
<dbReference type="InterPro" id="IPR036188">
    <property type="entry name" value="FAD/NAD-bd_sf"/>
</dbReference>
<evidence type="ECO:0000256" key="1">
    <source>
        <dbReference type="ARBA" id="ARBA00023002"/>
    </source>
</evidence>
<proteinExistence type="predicted"/>
<evidence type="ECO:0000259" key="3">
    <source>
        <dbReference type="Pfam" id="PF01494"/>
    </source>
</evidence>
<keyword evidence="4" id="KW-0503">Monooxygenase</keyword>
<gene>
    <name evidence="4" type="ORF">KDL28_08720</name>
</gene>
<feature type="domain" description="FAD-binding" evidence="3">
    <location>
        <begin position="6"/>
        <end position="345"/>
    </location>
</feature>
<dbReference type="PANTHER" id="PTHR43476">
    <property type="entry name" value="3-(3-HYDROXY-PHENYL)PROPIONATE/3-HYDROXYCINNAMIC ACID HYDROXYLASE"/>
    <property type="match status" value="1"/>
</dbReference>
<evidence type="ECO:0000256" key="2">
    <source>
        <dbReference type="ARBA" id="ARBA00023027"/>
    </source>
</evidence>
<dbReference type="SUPFAM" id="SSF51905">
    <property type="entry name" value="FAD/NAD(P)-binding domain"/>
    <property type="match status" value="1"/>
</dbReference>
<accession>A0ABT0ZWV7</accession>
<dbReference type="Proteomes" id="UP001165283">
    <property type="component" value="Unassembled WGS sequence"/>
</dbReference>
<dbReference type="Gene3D" id="3.50.50.60">
    <property type="entry name" value="FAD/NAD(P)-binding domain"/>
    <property type="match status" value="1"/>
</dbReference>
<reference evidence="4" key="1">
    <citation type="submission" date="2021-04" db="EMBL/GenBank/DDBJ databases">
        <title>Pseudonocardia sp. nov., isolated from sandy soil of mangrove forest.</title>
        <authorList>
            <person name="Zan Z."/>
            <person name="Huang R."/>
            <person name="Liu W."/>
        </authorList>
    </citation>
    <scope>NUCLEOTIDE SEQUENCE</scope>
    <source>
        <strain evidence="4">S2-4</strain>
    </source>
</reference>
<evidence type="ECO:0000313" key="4">
    <source>
        <dbReference type="EMBL" id="MCO1655139.1"/>
    </source>
</evidence>
<evidence type="ECO:0000313" key="5">
    <source>
        <dbReference type="Proteomes" id="UP001165283"/>
    </source>
</evidence>